<dbReference type="RefSeq" id="WP_012291730.1">
    <property type="nucleotide sequence ID" value="NZ_CP014644.1"/>
</dbReference>
<name>A0A6G9ZZW7_LYSSH</name>
<dbReference type="EMBL" id="MT075580">
    <property type="protein sequence ID" value="QIS31261.1"/>
    <property type="molecule type" value="Genomic_DNA"/>
</dbReference>
<reference evidence="1" key="1">
    <citation type="submission" date="2020-02" db="EMBL/GenBank/DDBJ databases">
        <authorList>
            <person name="Hu X."/>
            <person name="Yuan Z."/>
            <person name="Cheng J."/>
            <person name="Geng P."/>
        </authorList>
    </citation>
    <scope>NUCLEOTIDE SEQUENCE</scope>
    <source>
        <strain evidence="1">SSII-1</strain>
        <plasmid evidence="1">pSSII-1</plasmid>
    </source>
</reference>
<sequence>MRLHKVLVDKKQYVLIKEYESKYGDNIRSLDFMIPMKIQGAWGLYKVHYCYASFYNRYYAELELKEKADGKFEALLLAIKNASKGGMI</sequence>
<protein>
    <submittedName>
        <fullName evidence="1">Uncharacterized protein</fullName>
    </submittedName>
</protein>
<accession>A0A6G9ZZW7</accession>
<evidence type="ECO:0000313" key="1">
    <source>
        <dbReference type="EMBL" id="QIS31261.1"/>
    </source>
</evidence>
<keyword evidence="1" id="KW-0614">Plasmid</keyword>
<organism evidence="1">
    <name type="scientific">Lysinibacillus sphaericus</name>
    <name type="common">Bacillus sphaericus</name>
    <dbReference type="NCBI Taxonomy" id="1421"/>
    <lineage>
        <taxon>Bacteria</taxon>
        <taxon>Bacillati</taxon>
        <taxon>Bacillota</taxon>
        <taxon>Bacilli</taxon>
        <taxon>Bacillales</taxon>
        <taxon>Bacillaceae</taxon>
        <taxon>Lysinibacillus</taxon>
    </lineage>
</organism>
<dbReference type="AlphaFoldDB" id="A0A6G9ZZW7"/>
<geneLocation type="plasmid" evidence="1">
    <name>pSSII-1</name>
</geneLocation>
<proteinExistence type="predicted"/>